<keyword evidence="1" id="KW-0812">Transmembrane</keyword>
<accession>A0A2A2KIK2</accession>
<gene>
    <name evidence="3" type="ORF">WR25_16286</name>
</gene>
<keyword evidence="1" id="KW-1133">Transmembrane helix</keyword>
<organism evidence="3 4">
    <name type="scientific">Diploscapter pachys</name>
    <dbReference type="NCBI Taxonomy" id="2018661"/>
    <lineage>
        <taxon>Eukaryota</taxon>
        <taxon>Metazoa</taxon>
        <taxon>Ecdysozoa</taxon>
        <taxon>Nematoda</taxon>
        <taxon>Chromadorea</taxon>
        <taxon>Rhabditida</taxon>
        <taxon>Rhabditina</taxon>
        <taxon>Rhabditomorpha</taxon>
        <taxon>Rhabditoidea</taxon>
        <taxon>Rhabditidae</taxon>
        <taxon>Diploscapter</taxon>
    </lineage>
</organism>
<evidence type="ECO:0000313" key="3">
    <source>
        <dbReference type="EMBL" id="PAV73755.1"/>
    </source>
</evidence>
<feature type="chain" id="PRO_5012765065" evidence="2">
    <location>
        <begin position="16"/>
        <end position="215"/>
    </location>
</feature>
<proteinExistence type="predicted"/>
<evidence type="ECO:0000256" key="2">
    <source>
        <dbReference type="SAM" id="SignalP"/>
    </source>
</evidence>
<dbReference type="AlphaFoldDB" id="A0A2A2KIK2"/>
<name>A0A2A2KIK2_9BILA</name>
<feature type="transmembrane region" description="Helical" evidence="1">
    <location>
        <begin position="89"/>
        <end position="109"/>
    </location>
</feature>
<evidence type="ECO:0000256" key="1">
    <source>
        <dbReference type="SAM" id="Phobius"/>
    </source>
</evidence>
<feature type="signal peptide" evidence="2">
    <location>
        <begin position="1"/>
        <end position="15"/>
    </location>
</feature>
<dbReference type="Proteomes" id="UP000218231">
    <property type="component" value="Unassembled WGS sequence"/>
</dbReference>
<keyword evidence="1" id="KW-0472">Membrane</keyword>
<keyword evidence="2" id="KW-0732">Signal</keyword>
<sequence>MIVLCCGLLLSSITAISNKMPSLLIPTLIAKGILCACLLYIVGISIGLYREIRFPTPVDPKVQDVDRKHSEHNDYVTRKIEEAVKENPALSLWALFFLIVYLLIVRILYNLFKRMNKELNVRTAQPQIPQTEPPPSYVICMDPSALPSYTDAIKKASNDTHLHSHFHNQPVQMTKNEETTTSNAAITPAITQNMHTDSSSSHSNNLTILGEFLCS</sequence>
<reference evidence="3 4" key="1">
    <citation type="journal article" date="2017" name="Curr. Biol.">
        <title>Genome architecture and evolution of a unichromosomal asexual nematode.</title>
        <authorList>
            <person name="Fradin H."/>
            <person name="Zegar C."/>
            <person name="Gutwein M."/>
            <person name="Lucas J."/>
            <person name="Kovtun M."/>
            <person name="Corcoran D."/>
            <person name="Baugh L.R."/>
            <person name="Kiontke K."/>
            <person name="Gunsalus K."/>
            <person name="Fitch D.H."/>
            <person name="Piano F."/>
        </authorList>
    </citation>
    <scope>NUCLEOTIDE SEQUENCE [LARGE SCALE GENOMIC DNA]</scope>
    <source>
        <strain evidence="3">PF1309</strain>
    </source>
</reference>
<comment type="caution">
    <text evidence="3">The sequence shown here is derived from an EMBL/GenBank/DDBJ whole genome shotgun (WGS) entry which is preliminary data.</text>
</comment>
<dbReference type="EMBL" id="LIAE01008526">
    <property type="protein sequence ID" value="PAV73755.1"/>
    <property type="molecule type" value="Genomic_DNA"/>
</dbReference>
<evidence type="ECO:0000313" key="4">
    <source>
        <dbReference type="Proteomes" id="UP000218231"/>
    </source>
</evidence>
<keyword evidence="4" id="KW-1185">Reference proteome</keyword>
<protein>
    <submittedName>
        <fullName evidence="3">Uncharacterized protein</fullName>
    </submittedName>
</protein>
<feature type="transmembrane region" description="Helical" evidence="1">
    <location>
        <begin position="25"/>
        <end position="49"/>
    </location>
</feature>